<dbReference type="Gene3D" id="3.40.710.10">
    <property type="entry name" value="DD-peptidase/beta-lactamase superfamily"/>
    <property type="match status" value="1"/>
</dbReference>
<feature type="region of interest" description="Disordered" evidence="1">
    <location>
        <begin position="23"/>
        <end position="49"/>
    </location>
</feature>
<dbReference type="PANTHER" id="PTHR46825:SF7">
    <property type="entry name" value="D-ALANYL-D-ALANINE CARBOXYPEPTIDASE"/>
    <property type="match status" value="1"/>
</dbReference>
<keyword evidence="3" id="KW-0121">Carboxypeptidase</keyword>
<name>A0A1H6DDS6_9ACTN</name>
<dbReference type="EMBL" id="FNVU01000014">
    <property type="protein sequence ID" value="SEG83419.1"/>
    <property type="molecule type" value="Genomic_DNA"/>
</dbReference>
<dbReference type="PANTHER" id="PTHR46825">
    <property type="entry name" value="D-ALANYL-D-ALANINE-CARBOXYPEPTIDASE/ENDOPEPTIDASE AMPH"/>
    <property type="match status" value="1"/>
</dbReference>
<keyword evidence="3" id="KW-0378">Hydrolase</keyword>
<dbReference type="Proteomes" id="UP000236754">
    <property type="component" value="Unassembled WGS sequence"/>
</dbReference>
<accession>A0A1H6DDS6</accession>
<dbReference type="GO" id="GO:0004180">
    <property type="term" value="F:carboxypeptidase activity"/>
    <property type="evidence" value="ECO:0007669"/>
    <property type="project" value="UniProtKB-KW"/>
</dbReference>
<keyword evidence="4" id="KW-1185">Reference proteome</keyword>
<dbReference type="InterPro" id="IPR012338">
    <property type="entry name" value="Beta-lactam/transpept-like"/>
</dbReference>
<keyword evidence="3" id="KW-0645">Protease</keyword>
<feature type="compositionally biased region" description="Low complexity" evidence="1">
    <location>
        <begin position="23"/>
        <end position="44"/>
    </location>
</feature>
<protein>
    <submittedName>
        <fullName evidence="3">D-alanyl-D-alanine carboxypeptidase</fullName>
    </submittedName>
</protein>
<dbReference type="InterPro" id="IPR001466">
    <property type="entry name" value="Beta-lactam-related"/>
</dbReference>
<reference evidence="3 4" key="1">
    <citation type="submission" date="2016-10" db="EMBL/GenBank/DDBJ databases">
        <authorList>
            <person name="de Groot N.N."/>
        </authorList>
    </citation>
    <scope>NUCLEOTIDE SEQUENCE [LARGE SCALE GENOMIC DNA]</scope>
    <source>
        <strain evidence="3 4">CGMCC 4.2023</strain>
    </source>
</reference>
<feature type="domain" description="Beta-lactamase-related" evidence="2">
    <location>
        <begin position="113"/>
        <end position="454"/>
    </location>
</feature>
<evidence type="ECO:0000313" key="3">
    <source>
        <dbReference type="EMBL" id="SEG83419.1"/>
    </source>
</evidence>
<sequence>MNRAPRVTLLPQPTLAANWKRAMTPRTQTARTRRPALTAPAQATSPDPSRVFRKRPVLTRGRAWRAVLIASILPLTAALPASARGPAIAHPAPDPNKTGLVEKKLVPDLLGTMQKLRIPGAIVSVTMPKWGTTTTALGTDNLGTGQAMSAADHMRIGDVTRTFTGTVILQLAGAHKITLDEPVSRLVAGVPNGQHITVRQLLKMTSGLYDYAQDPALNKALDAHPATKYTPQALLDVAFKHQPYFAPGKGFHSSATDTVLLGMAAEHVTGQSLQTLFQQRIFTPLGMKDTRVASGTAIAAPAAHGYQYLSDTASLTAPVLTGKDAAWADYSAGKPADATQANASWTWASGAVTSTLADLNRWAPALATGKLLTPQMRKEQMTFTSTAAPAATTAATVKARPAASDAASYGLAVGDYAGFVGHDGAIPGYSSFVGYDPKKQATIVVLVNSDRAPDGTTPSTELTKRVLADVFGD</sequence>
<gene>
    <name evidence="3" type="ORF">SAMN05216223_11474</name>
</gene>
<dbReference type="SUPFAM" id="SSF56601">
    <property type="entry name" value="beta-lactamase/transpeptidase-like"/>
    <property type="match status" value="1"/>
</dbReference>
<proteinExistence type="predicted"/>
<dbReference type="InterPro" id="IPR050491">
    <property type="entry name" value="AmpC-like"/>
</dbReference>
<evidence type="ECO:0000256" key="1">
    <source>
        <dbReference type="SAM" id="MobiDB-lite"/>
    </source>
</evidence>
<evidence type="ECO:0000259" key="2">
    <source>
        <dbReference type="Pfam" id="PF00144"/>
    </source>
</evidence>
<evidence type="ECO:0000313" key="4">
    <source>
        <dbReference type="Proteomes" id="UP000236754"/>
    </source>
</evidence>
<dbReference type="Pfam" id="PF00144">
    <property type="entry name" value="Beta-lactamase"/>
    <property type="match status" value="1"/>
</dbReference>
<dbReference type="AlphaFoldDB" id="A0A1H6DDS6"/>
<organism evidence="3 4">
    <name type="scientific">Actinacidiphila yanglinensis</name>
    <dbReference type="NCBI Taxonomy" id="310779"/>
    <lineage>
        <taxon>Bacteria</taxon>
        <taxon>Bacillati</taxon>
        <taxon>Actinomycetota</taxon>
        <taxon>Actinomycetes</taxon>
        <taxon>Kitasatosporales</taxon>
        <taxon>Streptomycetaceae</taxon>
        <taxon>Actinacidiphila</taxon>
    </lineage>
</organism>